<gene>
    <name evidence="7" type="ORF">FKX85_18105</name>
</gene>
<dbReference type="PANTHER" id="PTHR43808">
    <property type="entry name" value="ACETYLORNITHINE DEACETYLASE"/>
    <property type="match status" value="1"/>
</dbReference>
<reference evidence="7 8" key="1">
    <citation type="submission" date="2019-06" db="EMBL/GenBank/DDBJ databases">
        <title>Echinicola alkalisoli sp. nov. isolated from saline soil.</title>
        <authorList>
            <person name="Sun J.-Q."/>
            <person name="Xu L."/>
        </authorList>
    </citation>
    <scope>NUCLEOTIDE SEQUENCE [LARGE SCALE GENOMIC DNA]</scope>
    <source>
        <strain evidence="7 8">LN3S3</strain>
    </source>
</reference>
<evidence type="ECO:0000313" key="7">
    <source>
        <dbReference type="EMBL" id="QDH80853.1"/>
    </source>
</evidence>
<dbReference type="AlphaFoldDB" id="A0A514CLZ4"/>
<feature type="domain" description="Peptidase M20 dimerisation" evidence="6">
    <location>
        <begin position="170"/>
        <end position="272"/>
    </location>
</feature>
<keyword evidence="5" id="KW-0170">Cobalt</keyword>
<dbReference type="GO" id="GO:0008777">
    <property type="term" value="F:acetylornithine deacetylase activity"/>
    <property type="evidence" value="ECO:0007669"/>
    <property type="project" value="TreeGrafter"/>
</dbReference>
<dbReference type="KEGG" id="echi:FKX85_18105"/>
<dbReference type="InterPro" id="IPR011650">
    <property type="entry name" value="Peptidase_M20_dimer"/>
</dbReference>
<dbReference type="InterPro" id="IPR036264">
    <property type="entry name" value="Bact_exopeptidase_dim_dom"/>
</dbReference>
<evidence type="ECO:0000256" key="2">
    <source>
        <dbReference type="ARBA" id="ARBA00022723"/>
    </source>
</evidence>
<keyword evidence="8" id="KW-1185">Reference proteome</keyword>
<protein>
    <submittedName>
        <fullName evidence="7">M20/M25/M40 family metallo-hydrolase</fullName>
    </submittedName>
</protein>
<keyword evidence="3 7" id="KW-0378">Hydrolase</keyword>
<evidence type="ECO:0000313" key="8">
    <source>
        <dbReference type="Proteomes" id="UP000316614"/>
    </source>
</evidence>
<evidence type="ECO:0000256" key="4">
    <source>
        <dbReference type="ARBA" id="ARBA00022833"/>
    </source>
</evidence>
<dbReference type="InterPro" id="IPR001261">
    <property type="entry name" value="ArgE/DapE_CS"/>
</dbReference>
<organism evidence="7 8">
    <name type="scientific">Echinicola soli</name>
    <dbReference type="NCBI Taxonomy" id="2591634"/>
    <lineage>
        <taxon>Bacteria</taxon>
        <taxon>Pseudomonadati</taxon>
        <taxon>Bacteroidota</taxon>
        <taxon>Cytophagia</taxon>
        <taxon>Cytophagales</taxon>
        <taxon>Cyclobacteriaceae</taxon>
        <taxon>Echinicola</taxon>
    </lineage>
</organism>
<dbReference type="PANTHER" id="PTHR43808:SF31">
    <property type="entry name" value="N-ACETYL-L-CITRULLINE DEACETYLASE"/>
    <property type="match status" value="1"/>
</dbReference>
<dbReference type="RefSeq" id="WP_141616074.1">
    <property type="nucleotide sequence ID" value="NZ_CP041253.1"/>
</dbReference>
<name>A0A514CLZ4_9BACT</name>
<dbReference type="GO" id="GO:0006526">
    <property type="term" value="P:L-arginine biosynthetic process"/>
    <property type="evidence" value="ECO:0007669"/>
    <property type="project" value="TreeGrafter"/>
</dbReference>
<evidence type="ECO:0000256" key="5">
    <source>
        <dbReference type="ARBA" id="ARBA00023285"/>
    </source>
</evidence>
<dbReference type="EMBL" id="CP041253">
    <property type="protein sequence ID" value="QDH80853.1"/>
    <property type="molecule type" value="Genomic_DNA"/>
</dbReference>
<dbReference type="OrthoDB" id="9792335at2"/>
<dbReference type="InterPro" id="IPR050072">
    <property type="entry name" value="Peptidase_M20A"/>
</dbReference>
<dbReference type="GO" id="GO:0046872">
    <property type="term" value="F:metal ion binding"/>
    <property type="evidence" value="ECO:0007669"/>
    <property type="project" value="UniProtKB-KW"/>
</dbReference>
<dbReference type="PROSITE" id="PS00758">
    <property type="entry name" value="ARGE_DAPE_CPG2_1"/>
    <property type="match status" value="1"/>
</dbReference>
<evidence type="ECO:0000256" key="1">
    <source>
        <dbReference type="ARBA" id="ARBA00001947"/>
    </source>
</evidence>
<dbReference type="SUPFAM" id="SSF53187">
    <property type="entry name" value="Zn-dependent exopeptidases"/>
    <property type="match status" value="1"/>
</dbReference>
<dbReference type="Gene3D" id="3.40.630.10">
    <property type="entry name" value="Zn peptidases"/>
    <property type="match status" value="1"/>
</dbReference>
<dbReference type="CDD" id="cd05651">
    <property type="entry name" value="M20_ArgE_DapE-like"/>
    <property type="match status" value="1"/>
</dbReference>
<dbReference type="InterPro" id="IPR002933">
    <property type="entry name" value="Peptidase_M20"/>
</dbReference>
<dbReference type="Pfam" id="PF01546">
    <property type="entry name" value="Peptidase_M20"/>
    <property type="match status" value="1"/>
</dbReference>
<sequence>MPYPIIHELKQEAKQLLQQLIETPSLSREEENTAQLLADYLTKKGVQVKRLQNNVWAVNKHFDPKLPSILLNSHHDTVKPNNGYTKDPFKAIVEDGKLYGLGSNDAGGCLVSLIATFVHFYEQKLPYNLILAATAEEEVSGKNGIALLLKELPTIALAIVGEPTLLDVAVAEKGLMVIDATVTGKAGHAARNEGVNALYEALPDLNALKDYKFKKVSDYLGESKVSATIIQAGSQHNVVPDKCVYTIDVRVTDSYTLQQALDELKGFLKADLQPRSMRLNSSALPKTHRIWEVIDQLSLKCYGSPTLSDQALIPYPSIKIGPGDSARSHSPDEFIHLDEIDQGIDRYVAILDTYVHLK</sequence>
<dbReference type="Pfam" id="PF07687">
    <property type="entry name" value="M20_dimer"/>
    <property type="match status" value="1"/>
</dbReference>
<accession>A0A514CLZ4</accession>
<dbReference type="Gene3D" id="3.30.70.360">
    <property type="match status" value="1"/>
</dbReference>
<evidence type="ECO:0000256" key="3">
    <source>
        <dbReference type="ARBA" id="ARBA00022801"/>
    </source>
</evidence>
<dbReference type="Proteomes" id="UP000316614">
    <property type="component" value="Chromosome"/>
</dbReference>
<keyword evidence="2" id="KW-0479">Metal-binding</keyword>
<keyword evidence="4" id="KW-0862">Zinc</keyword>
<proteinExistence type="predicted"/>
<evidence type="ECO:0000259" key="6">
    <source>
        <dbReference type="Pfam" id="PF07687"/>
    </source>
</evidence>
<dbReference type="SUPFAM" id="SSF55031">
    <property type="entry name" value="Bacterial exopeptidase dimerisation domain"/>
    <property type="match status" value="1"/>
</dbReference>
<comment type="cofactor">
    <cofactor evidence="1">
        <name>Zn(2+)</name>
        <dbReference type="ChEBI" id="CHEBI:29105"/>
    </cofactor>
</comment>